<keyword evidence="6" id="KW-1185">Reference proteome</keyword>
<organism evidence="5 6">
    <name type="scientific">Sphingobacterium bambusae</name>
    <dbReference type="NCBI Taxonomy" id="662858"/>
    <lineage>
        <taxon>Bacteria</taxon>
        <taxon>Pseudomonadati</taxon>
        <taxon>Bacteroidota</taxon>
        <taxon>Sphingobacteriia</taxon>
        <taxon>Sphingobacteriales</taxon>
        <taxon>Sphingobacteriaceae</taxon>
        <taxon>Sphingobacterium</taxon>
    </lineage>
</organism>
<gene>
    <name evidence="5" type="ORF">ACFS7Y_18985</name>
</gene>
<dbReference type="Gene3D" id="1.10.10.60">
    <property type="entry name" value="Homeodomain-like"/>
    <property type="match status" value="1"/>
</dbReference>
<accession>A0ABW6BK71</accession>
<dbReference type="InterPro" id="IPR018060">
    <property type="entry name" value="HTH_AraC"/>
</dbReference>
<dbReference type="EMBL" id="JBHUPB010000012">
    <property type="protein sequence ID" value="MFD2969488.1"/>
    <property type="molecule type" value="Genomic_DNA"/>
</dbReference>
<keyword evidence="3" id="KW-0804">Transcription</keyword>
<dbReference type="Proteomes" id="UP001597525">
    <property type="component" value="Unassembled WGS sequence"/>
</dbReference>
<keyword evidence="2" id="KW-0238">DNA-binding</keyword>
<dbReference type="Pfam" id="PF12833">
    <property type="entry name" value="HTH_18"/>
    <property type="match status" value="1"/>
</dbReference>
<evidence type="ECO:0000256" key="2">
    <source>
        <dbReference type="ARBA" id="ARBA00023125"/>
    </source>
</evidence>
<protein>
    <submittedName>
        <fullName evidence="5">Helix-turn-helix domain-containing protein</fullName>
    </submittedName>
</protein>
<dbReference type="PROSITE" id="PS01124">
    <property type="entry name" value="HTH_ARAC_FAMILY_2"/>
    <property type="match status" value="1"/>
</dbReference>
<comment type="caution">
    <text evidence="5">The sequence shown here is derived from an EMBL/GenBank/DDBJ whole genome shotgun (WGS) entry which is preliminary data.</text>
</comment>
<evidence type="ECO:0000256" key="3">
    <source>
        <dbReference type="ARBA" id="ARBA00023163"/>
    </source>
</evidence>
<dbReference type="SUPFAM" id="SSF46689">
    <property type="entry name" value="Homeodomain-like"/>
    <property type="match status" value="2"/>
</dbReference>
<name>A0ABW6BK71_9SPHI</name>
<evidence type="ECO:0000256" key="1">
    <source>
        <dbReference type="ARBA" id="ARBA00023015"/>
    </source>
</evidence>
<dbReference type="RefSeq" id="WP_320182260.1">
    <property type="nucleotide sequence ID" value="NZ_CP138332.1"/>
</dbReference>
<dbReference type="PANTHER" id="PTHR43280:SF2">
    <property type="entry name" value="HTH-TYPE TRANSCRIPTIONAL REGULATOR EXSA"/>
    <property type="match status" value="1"/>
</dbReference>
<dbReference type="InterPro" id="IPR009057">
    <property type="entry name" value="Homeodomain-like_sf"/>
</dbReference>
<reference evidence="6" key="1">
    <citation type="journal article" date="2019" name="Int. J. Syst. Evol. Microbiol.">
        <title>The Global Catalogue of Microorganisms (GCM) 10K type strain sequencing project: providing services to taxonomists for standard genome sequencing and annotation.</title>
        <authorList>
            <consortium name="The Broad Institute Genomics Platform"/>
            <consortium name="The Broad Institute Genome Sequencing Center for Infectious Disease"/>
            <person name="Wu L."/>
            <person name="Ma J."/>
        </authorList>
    </citation>
    <scope>NUCLEOTIDE SEQUENCE [LARGE SCALE GENOMIC DNA]</scope>
    <source>
        <strain evidence="6">KCTC 22814</strain>
    </source>
</reference>
<feature type="domain" description="HTH araC/xylS-type" evidence="4">
    <location>
        <begin position="218"/>
        <end position="315"/>
    </location>
</feature>
<proteinExistence type="predicted"/>
<evidence type="ECO:0000313" key="6">
    <source>
        <dbReference type="Proteomes" id="UP001597525"/>
    </source>
</evidence>
<dbReference type="PANTHER" id="PTHR43280">
    <property type="entry name" value="ARAC-FAMILY TRANSCRIPTIONAL REGULATOR"/>
    <property type="match status" value="1"/>
</dbReference>
<evidence type="ECO:0000313" key="5">
    <source>
        <dbReference type="EMBL" id="MFD2969488.1"/>
    </source>
</evidence>
<evidence type="ECO:0000259" key="4">
    <source>
        <dbReference type="PROSITE" id="PS01124"/>
    </source>
</evidence>
<dbReference type="SMART" id="SM00342">
    <property type="entry name" value="HTH_ARAC"/>
    <property type="match status" value="1"/>
</dbReference>
<sequence>MYHAKYLQFAPFYLEEEVRKTGYLGFLPSTYHQGVTADLCYSCCELEHILLLEIYGEVPAGGFLFKLLPQDFFFWQCYQLMGQAKLLLRKKIVLAENRCLPFASSRRRISMAMDEGKVRLICVGYKEPILEALFQEYPATGNFLGYRPETPPQDVLLPDVGINFRFREVFRQLSCLQFRAFHTRSELTLCLGRLFQELDTALQKESDSGGRSNLQIYHRAIQYISEHYKEDMSKESIADALAVSRRTLFRAFESKHIKIADFIQQLKLRKAQELLQQGEMSVEEVANELQFPNRKYFSREFKKFFFEPPSSIKRNTK</sequence>
<keyword evidence="1" id="KW-0805">Transcription regulation</keyword>